<organism evidence="3 4">
    <name type="scientific">Dyella lutea</name>
    <dbReference type="NCBI Taxonomy" id="2950441"/>
    <lineage>
        <taxon>Bacteria</taxon>
        <taxon>Pseudomonadati</taxon>
        <taxon>Pseudomonadota</taxon>
        <taxon>Gammaproteobacteria</taxon>
        <taxon>Lysobacterales</taxon>
        <taxon>Rhodanobacteraceae</taxon>
        <taxon>Dyella</taxon>
    </lineage>
</organism>
<dbReference type="Pfam" id="PF05275">
    <property type="entry name" value="CopB"/>
    <property type="match status" value="1"/>
</dbReference>
<gene>
    <name evidence="3" type="ORF">NC595_01455</name>
</gene>
<accession>A0ABT1F5Q6</accession>
<feature type="signal peptide" evidence="2">
    <location>
        <begin position="1"/>
        <end position="28"/>
    </location>
</feature>
<feature type="compositionally biased region" description="Low complexity" evidence="1">
    <location>
        <begin position="41"/>
        <end position="60"/>
    </location>
</feature>
<dbReference type="InterPro" id="IPR007939">
    <property type="entry name" value="Cu-R_B_prcur"/>
</dbReference>
<sequence length="368" mass="39298">MSIRLNRPTIRAAALAIFLAVLALPATAQHQHAGMDGMPGMDMPAPAASAPAPASSTMGGTAMPARAASGVPAPMRGEAAPAGHAMSPGTQRGIHDASSQGMHPGTMTGMSAQGDAAGPSARAMAMGRMQGGPPPADARSPDYSDGVAPSHLPGMDMGEEARFALLQFDRLESFAGREEHGQRWELHGWYGNDNDKLLVRSEGERSAGRVAEGDLEALWSHAVAAYWDTTLGVRHDLGDGPCRNWLAVGVQGLAPYGFDVEATGYVGLSGRTAARLRADYEVLFTQRLILQPELEANLYGRDDPARGIGRGFSDVQFGLRLRYEIRRELAPYVGMQFVRRLGRTADFARAIGQPVSDRQLVVGLRLWF</sequence>
<evidence type="ECO:0000256" key="2">
    <source>
        <dbReference type="SAM" id="SignalP"/>
    </source>
</evidence>
<dbReference type="Proteomes" id="UP001204615">
    <property type="component" value="Unassembled WGS sequence"/>
</dbReference>
<evidence type="ECO:0000313" key="4">
    <source>
        <dbReference type="Proteomes" id="UP001204615"/>
    </source>
</evidence>
<evidence type="ECO:0000256" key="1">
    <source>
        <dbReference type="SAM" id="MobiDB-lite"/>
    </source>
</evidence>
<feature type="chain" id="PRO_5047332493" evidence="2">
    <location>
        <begin position="29"/>
        <end position="368"/>
    </location>
</feature>
<comment type="caution">
    <text evidence="3">The sequence shown here is derived from an EMBL/GenBank/DDBJ whole genome shotgun (WGS) entry which is preliminary data.</text>
</comment>
<proteinExistence type="predicted"/>
<feature type="region of interest" description="Disordered" evidence="1">
    <location>
        <begin position="41"/>
        <end position="143"/>
    </location>
</feature>
<evidence type="ECO:0000313" key="3">
    <source>
        <dbReference type="EMBL" id="MCP1372724.1"/>
    </source>
</evidence>
<name>A0ABT1F5Q6_9GAMM</name>
<dbReference type="RefSeq" id="WP_253564389.1">
    <property type="nucleotide sequence ID" value="NZ_JAMZEK010000001.1"/>
</dbReference>
<reference evidence="3 4" key="1">
    <citation type="submission" date="2022-06" db="EMBL/GenBank/DDBJ databases">
        <title>Dyella sp. Sa strain:Sa Genome sequencing.</title>
        <authorList>
            <person name="Park S."/>
        </authorList>
    </citation>
    <scope>NUCLEOTIDE SEQUENCE [LARGE SCALE GENOMIC DNA]</scope>
    <source>
        <strain evidence="3 4">Sa</strain>
    </source>
</reference>
<dbReference type="EMBL" id="JAMZEK010000001">
    <property type="protein sequence ID" value="MCP1372724.1"/>
    <property type="molecule type" value="Genomic_DNA"/>
</dbReference>
<protein>
    <submittedName>
        <fullName evidence="3">Copper resistance protein B</fullName>
    </submittedName>
</protein>
<keyword evidence="4" id="KW-1185">Reference proteome</keyword>
<keyword evidence="2" id="KW-0732">Signal</keyword>